<dbReference type="PANTHER" id="PTHR24637">
    <property type="entry name" value="COLLAGEN"/>
    <property type="match status" value="1"/>
</dbReference>
<dbReference type="AlphaFoldDB" id="A0A316DPX7"/>
<reference evidence="3 6" key="2">
    <citation type="submission" date="2020-07" db="EMBL/GenBank/DDBJ databases">
        <title>The draft genome sequence of Maribacter polysiphoniae KCTC 22021.</title>
        <authorList>
            <person name="Mu L."/>
        </authorList>
    </citation>
    <scope>NUCLEOTIDE SEQUENCE [LARGE SCALE GENOMIC DNA]</scope>
    <source>
        <strain evidence="3 6">KCTC 22021</strain>
    </source>
</reference>
<dbReference type="Proteomes" id="UP000651837">
    <property type="component" value="Unassembled WGS sequence"/>
</dbReference>
<protein>
    <submittedName>
        <fullName evidence="4">Collagen triple helix repeat protein</fullName>
    </submittedName>
    <submittedName>
        <fullName evidence="3">Collagen-like protein</fullName>
    </submittedName>
</protein>
<dbReference type="PANTHER" id="PTHR24637:SF377">
    <property type="entry name" value="COLLAGEN TYPE IX ALPHA 1 CHAIN"/>
    <property type="match status" value="1"/>
</dbReference>
<comment type="caution">
    <text evidence="4">The sequence shown here is derived from an EMBL/GenBank/DDBJ whole genome shotgun (WGS) entry which is preliminary data.</text>
</comment>
<dbReference type="Proteomes" id="UP000245667">
    <property type="component" value="Unassembled WGS sequence"/>
</dbReference>
<evidence type="ECO:0000256" key="2">
    <source>
        <dbReference type="SAM" id="SignalP"/>
    </source>
</evidence>
<dbReference type="RefSeq" id="WP_109654875.1">
    <property type="nucleotide sequence ID" value="NZ_JACWLN010000017.1"/>
</dbReference>
<feature type="signal peptide" evidence="2">
    <location>
        <begin position="1"/>
        <end position="25"/>
    </location>
</feature>
<proteinExistence type="predicted"/>
<feature type="region of interest" description="Disordered" evidence="1">
    <location>
        <begin position="30"/>
        <end position="81"/>
    </location>
</feature>
<sequence>MKNVIANTKLFLMALSALFILSCSPEDGTDGAIGPQGPAGVDGADGIDGADGQDGAIGPQGIQGEQGIAGQNGTNGIDGTDGTDGNAEVIYSAWIPANFTGSSDTIKYMGIDFPSSLPSAFSIKNTHLVLVYFSGYFDVNVYLLPVLNFSGAQFTYGFGSNSASASDIGITARSTNTAALSEYAISPALGNRFRYVIIPPSILATGKSSIDYSDYETVKAHYNLPD</sequence>
<dbReference type="PROSITE" id="PS51257">
    <property type="entry name" value="PROKAR_LIPOPROTEIN"/>
    <property type="match status" value="1"/>
</dbReference>
<dbReference type="EMBL" id="QGGQ01000016">
    <property type="protein sequence ID" value="PWK18813.1"/>
    <property type="molecule type" value="Genomic_DNA"/>
</dbReference>
<keyword evidence="2" id="KW-0732">Signal</keyword>
<feature type="chain" id="PRO_5016378527" evidence="2">
    <location>
        <begin position="26"/>
        <end position="226"/>
    </location>
</feature>
<evidence type="ECO:0000313" key="4">
    <source>
        <dbReference type="EMBL" id="PWK18813.1"/>
    </source>
</evidence>
<dbReference type="Pfam" id="PF01391">
    <property type="entry name" value="Collagen"/>
    <property type="match status" value="1"/>
</dbReference>
<feature type="compositionally biased region" description="Low complexity" evidence="1">
    <location>
        <begin position="53"/>
        <end position="81"/>
    </location>
</feature>
<gene>
    <name evidence="3" type="ORF">HZY62_21070</name>
    <name evidence="4" type="ORF">LX92_04278</name>
</gene>
<evidence type="ECO:0000313" key="3">
    <source>
        <dbReference type="EMBL" id="MBD1263094.1"/>
    </source>
</evidence>
<accession>A0A316DPX7</accession>
<evidence type="ECO:0000313" key="6">
    <source>
        <dbReference type="Proteomes" id="UP000651837"/>
    </source>
</evidence>
<reference evidence="4 5" key="1">
    <citation type="submission" date="2018-05" db="EMBL/GenBank/DDBJ databases">
        <title>Genomic Encyclopedia of Archaeal and Bacterial Type Strains, Phase II (KMG-II): from individual species to whole genera.</title>
        <authorList>
            <person name="Goeker M."/>
        </authorList>
    </citation>
    <scope>NUCLEOTIDE SEQUENCE [LARGE SCALE GENOMIC DNA]</scope>
    <source>
        <strain evidence="4 5">DSM 23514</strain>
    </source>
</reference>
<dbReference type="InterPro" id="IPR008160">
    <property type="entry name" value="Collagen"/>
</dbReference>
<dbReference type="EMBL" id="JACWLN010000017">
    <property type="protein sequence ID" value="MBD1263094.1"/>
    <property type="molecule type" value="Genomic_DNA"/>
</dbReference>
<evidence type="ECO:0000256" key="1">
    <source>
        <dbReference type="SAM" id="MobiDB-lite"/>
    </source>
</evidence>
<keyword evidence="6" id="KW-1185">Reference proteome</keyword>
<organism evidence="4 5">
    <name type="scientific">Maribacter polysiphoniae</name>
    <dbReference type="NCBI Taxonomy" id="429344"/>
    <lineage>
        <taxon>Bacteria</taxon>
        <taxon>Pseudomonadati</taxon>
        <taxon>Bacteroidota</taxon>
        <taxon>Flavobacteriia</taxon>
        <taxon>Flavobacteriales</taxon>
        <taxon>Flavobacteriaceae</taxon>
        <taxon>Maribacter</taxon>
    </lineage>
</organism>
<dbReference type="OrthoDB" id="679784at2"/>
<evidence type="ECO:0000313" key="5">
    <source>
        <dbReference type="Proteomes" id="UP000245667"/>
    </source>
</evidence>
<name>A0A316DPX7_9FLAO</name>
<keyword evidence="4" id="KW-0176">Collagen</keyword>